<keyword evidence="2" id="KW-1185">Reference proteome</keyword>
<evidence type="ECO:0000313" key="1">
    <source>
        <dbReference type="EMBL" id="KAK0170442.1"/>
    </source>
</evidence>
<evidence type="ECO:0000313" key="2">
    <source>
        <dbReference type="Proteomes" id="UP001168990"/>
    </source>
</evidence>
<proteinExistence type="predicted"/>
<name>A0AA39KQX9_9HYME</name>
<reference evidence="1" key="1">
    <citation type="journal article" date="2023" name="bioRxiv">
        <title>Scaffold-level genome assemblies of two parasitoid biocontrol wasps reveal the parthenogenesis mechanism and an associated novel virus.</title>
        <authorList>
            <person name="Inwood S."/>
            <person name="Skelly J."/>
            <person name="Guhlin J."/>
            <person name="Harrop T."/>
            <person name="Goldson S."/>
            <person name="Dearden P."/>
        </authorList>
    </citation>
    <scope>NUCLEOTIDE SEQUENCE</scope>
    <source>
        <strain evidence="1">Irish</strain>
        <tissue evidence="1">Whole body</tissue>
    </source>
</reference>
<accession>A0AA39KQX9</accession>
<evidence type="ECO:0008006" key="3">
    <source>
        <dbReference type="Google" id="ProtNLM"/>
    </source>
</evidence>
<protein>
    <recommendedName>
        <fullName evidence="3">Ig-like domain-containing protein</fullName>
    </recommendedName>
</protein>
<sequence length="83" mass="9053">MYTWICENGCKRRLKALYRLQSNQSVLVAAAAGGGGGGGSMCSGIQNFEETPQYTEVNPGQDAKLICRVLGKRGLCIWQKDQK</sequence>
<comment type="caution">
    <text evidence="1">The sequence shown here is derived from an EMBL/GenBank/DDBJ whole genome shotgun (WGS) entry which is preliminary data.</text>
</comment>
<dbReference type="AlphaFoldDB" id="A0AA39KQX9"/>
<organism evidence="1 2">
    <name type="scientific">Microctonus aethiopoides</name>
    <dbReference type="NCBI Taxonomy" id="144406"/>
    <lineage>
        <taxon>Eukaryota</taxon>
        <taxon>Metazoa</taxon>
        <taxon>Ecdysozoa</taxon>
        <taxon>Arthropoda</taxon>
        <taxon>Hexapoda</taxon>
        <taxon>Insecta</taxon>
        <taxon>Pterygota</taxon>
        <taxon>Neoptera</taxon>
        <taxon>Endopterygota</taxon>
        <taxon>Hymenoptera</taxon>
        <taxon>Apocrita</taxon>
        <taxon>Ichneumonoidea</taxon>
        <taxon>Braconidae</taxon>
        <taxon>Euphorinae</taxon>
        <taxon>Microctonus</taxon>
    </lineage>
</organism>
<gene>
    <name evidence="1" type="ORF">PV328_011005</name>
</gene>
<reference evidence="1" key="2">
    <citation type="submission" date="2023-03" db="EMBL/GenBank/DDBJ databases">
        <authorList>
            <person name="Inwood S.N."/>
            <person name="Skelly J.G."/>
            <person name="Guhlin J."/>
            <person name="Harrop T.W.R."/>
            <person name="Goldson S.G."/>
            <person name="Dearden P.K."/>
        </authorList>
    </citation>
    <scope>NUCLEOTIDE SEQUENCE</scope>
    <source>
        <strain evidence="1">Irish</strain>
        <tissue evidence="1">Whole body</tissue>
    </source>
</reference>
<dbReference type="Proteomes" id="UP001168990">
    <property type="component" value="Unassembled WGS sequence"/>
</dbReference>
<dbReference type="EMBL" id="JAQQBS010000004">
    <property type="protein sequence ID" value="KAK0170442.1"/>
    <property type="molecule type" value="Genomic_DNA"/>
</dbReference>
<feature type="non-terminal residue" evidence="1">
    <location>
        <position position="83"/>
    </location>
</feature>